<keyword evidence="6" id="KW-0158">Chromosome</keyword>
<keyword evidence="19" id="KW-1185">Reference proteome</keyword>
<feature type="compositionally biased region" description="Gly residues" evidence="16">
    <location>
        <begin position="983"/>
        <end position="993"/>
    </location>
</feature>
<feature type="region of interest" description="Disordered" evidence="16">
    <location>
        <begin position="275"/>
        <end position="294"/>
    </location>
</feature>
<evidence type="ECO:0000313" key="19">
    <source>
        <dbReference type="Proteomes" id="UP001285441"/>
    </source>
</evidence>
<feature type="compositionally biased region" description="Low complexity" evidence="16">
    <location>
        <begin position="29"/>
        <end position="41"/>
    </location>
</feature>
<dbReference type="AlphaFoldDB" id="A0AAE0U4X9"/>
<evidence type="ECO:0000256" key="15">
    <source>
        <dbReference type="ARBA" id="ARBA00023242"/>
    </source>
</evidence>
<evidence type="ECO:0000256" key="2">
    <source>
        <dbReference type="ARBA" id="ARBA00004496"/>
    </source>
</evidence>
<feature type="compositionally biased region" description="Gly residues" evidence="16">
    <location>
        <begin position="15"/>
        <end position="28"/>
    </location>
</feature>
<keyword evidence="15" id="KW-0539">Nucleus</keyword>
<comment type="similarity">
    <text evidence="4">Belongs to the DEF1 family.</text>
</comment>
<feature type="region of interest" description="Disordered" evidence="16">
    <location>
        <begin position="663"/>
        <end position="768"/>
    </location>
</feature>
<dbReference type="GO" id="GO:0043130">
    <property type="term" value="F:ubiquitin binding"/>
    <property type="evidence" value="ECO:0007669"/>
    <property type="project" value="InterPro"/>
</dbReference>
<feature type="compositionally biased region" description="Pro residues" evidence="16">
    <location>
        <begin position="315"/>
        <end position="328"/>
    </location>
</feature>
<feature type="compositionally biased region" description="Polar residues" evidence="16">
    <location>
        <begin position="698"/>
        <end position="709"/>
    </location>
</feature>
<accession>A0AAE0U4X9</accession>
<comment type="subcellular location">
    <subcellularLocation>
        <location evidence="3">Chromosome</location>
        <location evidence="3">Telomere</location>
    </subcellularLocation>
    <subcellularLocation>
        <location evidence="2">Cytoplasm</location>
    </subcellularLocation>
    <subcellularLocation>
        <location evidence="1">Nucleus</location>
    </subcellularLocation>
</comment>
<keyword evidence="9" id="KW-0227">DNA damage</keyword>
<feature type="compositionally biased region" description="Low complexity" evidence="16">
    <location>
        <begin position="736"/>
        <end position="768"/>
    </location>
</feature>
<evidence type="ECO:0000256" key="13">
    <source>
        <dbReference type="ARBA" id="ARBA00023125"/>
    </source>
</evidence>
<feature type="compositionally biased region" description="Polar residues" evidence="16">
    <location>
        <begin position="177"/>
        <end position="191"/>
    </location>
</feature>
<dbReference type="InterPro" id="IPR003892">
    <property type="entry name" value="CUE"/>
</dbReference>
<keyword evidence="13" id="KW-0238">DNA-binding</keyword>
<feature type="compositionally biased region" description="Low complexity" evidence="16">
    <location>
        <begin position="1"/>
        <end position="14"/>
    </location>
</feature>
<feature type="region of interest" description="Disordered" evidence="16">
    <location>
        <begin position="112"/>
        <end position="232"/>
    </location>
</feature>
<reference evidence="18" key="2">
    <citation type="submission" date="2023-06" db="EMBL/GenBank/DDBJ databases">
        <authorList>
            <consortium name="Lawrence Berkeley National Laboratory"/>
            <person name="Haridas S."/>
            <person name="Hensen N."/>
            <person name="Bonometti L."/>
            <person name="Westerberg I."/>
            <person name="Brannstrom I.O."/>
            <person name="Guillou S."/>
            <person name="Cros-Aarteil S."/>
            <person name="Calhoun S."/>
            <person name="Kuo A."/>
            <person name="Mondo S."/>
            <person name="Pangilinan J."/>
            <person name="Riley R."/>
            <person name="LaButti K."/>
            <person name="Andreopoulos B."/>
            <person name="Lipzen A."/>
            <person name="Chen C."/>
            <person name="Yanf M."/>
            <person name="Daum C."/>
            <person name="Ng V."/>
            <person name="Clum A."/>
            <person name="Steindorff A."/>
            <person name="Ohm R."/>
            <person name="Martin F."/>
            <person name="Silar P."/>
            <person name="Natvig D."/>
            <person name="Lalanne C."/>
            <person name="Gautier V."/>
            <person name="Ament-velasquez S.L."/>
            <person name="Kruys A."/>
            <person name="Hutchinson M.I."/>
            <person name="Powell A.J."/>
            <person name="Barry K."/>
            <person name="Miller A.N."/>
            <person name="Grigoriev I.V."/>
            <person name="Debuchy R."/>
            <person name="Gladieux P."/>
            <person name="Thoren M.H."/>
            <person name="Johannesson H."/>
        </authorList>
    </citation>
    <scope>NUCLEOTIDE SEQUENCE</scope>
    <source>
        <strain evidence="18">CBS 232.78</strain>
    </source>
</reference>
<name>A0AAE0U4X9_9PEZI</name>
<dbReference type="InterPro" id="IPR041803">
    <property type="entry name" value="DEF1_CUE"/>
</dbReference>
<feature type="region of interest" description="Disordered" evidence="16">
    <location>
        <begin position="844"/>
        <end position="863"/>
    </location>
</feature>
<evidence type="ECO:0000313" key="18">
    <source>
        <dbReference type="EMBL" id="KAK3390760.1"/>
    </source>
</evidence>
<evidence type="ECO:0000256" key="7">
    <source>
        <dbReference type="ARBA" id="ARBA00022490"/>
    </source>
</evidence>
<feature type="compositionally biased region" description="Low complexity" evidence="16">
    <location>
        <begin position="387"/>
        <end position="412"/>
    </location>
</feature>
<dbReference type="EMBL" id="JAULSW010000002">
    <property type="protein sequence ID" value="KAK3390760.1"/>
    <property type="molecule type" value="Genomic_DNA"/>
</dbReference>
<feature type="compositionally biased region" description="Low complexity" evidence="16">
    <location>
        <begin position="963"/>
        <end position="976"/>
    </location>
</feature>
<evidence type="ECO:0000256" key="14">
    <source>
        <dbReference type="ARBA" id="ARBA00023204"/>
    </source>
</evidence>
<sequence>MSEVLSRPSAATRGRGSGRGGRGGGFSTRGGSRTVSRTTPTNGESKHEADSAMPTLEDEGEIGQLNKQYGGKVSLIKEMFPDWSDVDILFALRETDGDENLAVTRMADGTVQQWGEVSKPKKERAKPKGKNDTFTTTTADLAPGAPRTTRGGRVGAEGGRGRGRATERGGRGGSRGKSTAPTTNGTRSTTEPAPLSVPTEESSEWDTPKATEETPAWGETTSNWETPAPVAEAAPVAATPVAAPVAAPKASAVPNGAKTWASMLRQVTAPKVVAKPKEAPIPKPAEAEPIVEPLPAAEPVEVEAESPVAIEEPVPEPVKTPIPTPPVELPAAVVPEIALPPSRDQLTETNLEQVIDESHPPETETAASEAADSWDPRGPALSNTATPSSASQQQHQPPRAPPSGFAATATKATAERAATRTPSYTRRVLDQQEPVRMPGNRDQVERAAVQFGAFNLTGNVDDDIDGDREEPETRPQPPEDSPVAHPRTSLPPVQPAPVPEAYPTQKPAASLPPTGPSGMGYFPSSFGRALLTNSPPAAAPPAQIAPAPTSQSSFFPDSPDSNFTLLTLTHLTALPQSLARDPRFGQPAPQEPSSYPSSKPFETYPQQQASAAAAQSQFEAGFSSQAQSAQPQGQQQPGGAYSSAPAEYSSYYTADAQGQNAYNYYNQQFGQQQQQQRQAQQQEGLPSQPPRSFGAYTAPQSDNLSQYPQSGAHVAGRGFGAASGADAQISGTPTPAQSTVQGQTAQTAAQGQSHGQQQPHDYPYSNHPYYNNPYYSAYMNYQGGYNQQAYGAPYGKGGLGYQPNQYGMSPQGPHGYASSPAGGFGQSTLHRDTGVSAGLAEYRAASGQSGQQQQALAGSGFGGMHDTFGRGASAYQQAGQSFNAPGSQPGAGPSAVDDLKPFGDAKVAGGPSPSLGAAARPGSAANNGPSQSGLPPPQSNQGGAYGGYPSQLQGHGLHGSQTGAAGYGVSASGAQGHQNNYGAYGGQSFGGSYYGNQPPQPRGGWGTNYGH</sequence>
<evidence type="ECO:0000256" key="16">
    <source>
        <dbReference type="SAM" id="MobiDB-lite"/>
    </source>
</evidence>
<dbReference type="SUPFAM" id="SSF46934">
    <property type="entry name" value="UBA-like"/>
    <property type="match status" value="1"/>
</dbReference>
<keyword evidence="12" id="KW-0779">Telomere</keyword>
<evidence type="ECO:0000256" key="9">
    <source>
        <dbReference type="ARBA" id="ARBA00022763"/>
    </source>
</evidence>
<evidence type="ECO:0000256" key="3">
    <source>
        <dbReference type="ARBA" id="ARBA00004574"/>
    </source>
</evidence>
<keyword evidence="8" id="KW-0597">Phosphoprotein</keyword>
<feature type="region of interest" description="Disordered" evidence="16">
    <location>
        <begin position="577"/>
        <end position="645"/>
    </location>
</feature>
<dbReference type="GO" id="GO:0000781">
    <property type="term" value="C:chromosome, telomeric region"/>
    <property type="evidence" value="ECO:0007669"/>
    <property type="project" value="UniProtKB-SubCell"/>
</dbReference>
<gene>
    <name evidence="18" type="ORF">B0H63DRAFT_389469</name>
</gene>
<keyword evidence="7" id="KW-0963">Cytoplasm</keyword>
<evidence type="ECO:0000256" key="8">
    <source>
        <dbReference type="ARBA" id="ARBA00022553"/>
    </source>
</evidence>
<feature type="region of interest" description="Disordered" evidence="16">
    <location>
        <begin position="809"/>
        <end position="830"/>
    </location>
</feature>
<feature type="compositionally biased region" description="Low complexity" evidence="16">
    <location>
        <begin position="540"/>
        <end position="559"/>
    </location>
</feature>
<evidence type="ECO:0000256" key="11">
    <source>
        <dbReference type="ARBA" id="ARBA00022843"/>
    </source>
</evidence>
<evidence type="ECO:0000256" key="4">
    <source>
        <dbReference type="ARBA" id="ARBA00005491"/>
    </source>
</evidence>
<feature type="domain" description="CUE" evidence="17">
    <location>
        <begin position="73"/>
        <end position="104"/>
    </location>
</feature>
<evidence type="ECO:0000256" key="5">
    <source>
        <dbReference type="ARBA" id="ARBA00020536"/>
    </source>
</evidence>
<dbReference type="Pfam" id="PF02845">
    <property type="entry name" value="CUE"/>
    <property type="match status" value="1"/>
</dbReference>
<feature type="compositionally biased region" description="Low complexity" evidence="16">
    <location>
        <begin position="663"/>
        <end position="684"/>
    </location>
</feature>
<dbReference type="GO" id="GO:0003677">
    <property type="term" value="F:DNA binding"/>
    <property type="evidence" value="ECO:0007669"/>
    <property type="project" value="UniProtKB-KW"/>
</dbReference>
<dbReference type="PANTHER" id="PTHR16308">
    <property type="entry name" value="UBIQUITIN ASSOCIATED PROTEIN 2-LIKE/LINGERER"/>
    <property type="match status" value="1"/>
</dbReference>
<keyword evidence="10" id="KW-0833">Ubl conjugation pathway</keyword>
<dbReference type="GO" id="GO:0005634">
    <property type="term" value="C:nucleus"/>
    <property type="evidence" value="ECO:0007669"/>
    <property type="project" value="UniProtKB-SubCell"/>
</dbReference>
<feature type="compositionally biased region" description="Low complexity" evidence="16">
    <location>
        <begin position="302"/>
        <end position="314"/>
    </location>
</feature>
<feature type="compositionally biased region" description="Low complexity" evidence="16">
    <location>
        <begin position="606"/>
        <end position="645"/>
    </location>
</feature>
<dbReference type="GO" id="GO:0005737">
    <property type="term" value="C:cytoplasm"/>
    <property type="evidence" value="ECO:0007669"/>
    <property type="project" value="UniProtKB-SubCell"/>
</dbReference>
<dbReference type="PANTHER" id="PTHR16308:SF13">
    <property type="entry name" value="PROTEIN LINGERER"/>
    <property type="match status" value="1"/>
</dbReference>
<feature type="region of interest" description="Disordered" evidence="16">
    <location>
        <begin position="879"/>
        <end position="1011"/>
    </location>
</feature>
<feature type="compositionally biased region" description="Low complexity" evidence="16">
    <location>
        <begin position="908"/>
        <end position="933"/>
    </location>
</feature>
<comment type="caution">
    <text evidence="18">The sequence shown here is derived from an EMBL/GenBank/DDBJ whole genome shotgun (WGS) entry which is preliminary data.</text>
</comment>
<feature type="compositionally biased region" description="Acidic residues" evidence="16">
    <location>
        <begin position="460"/>
        <end position="470"/>
    </location>
</feature>
<feature type="compositionally biased region" description="Low complexity" evidence="16">
    <location>
        <begin position="844"/>
        <end position="858"/>
    </location>
</feature>
<dbReference type="InterPro" id="IPR009060">
    <property type="entry name" value="UBA-like_sf"/>
</dbReference>
<keyword evidence="14" id="KW-0234">DNA repair</keyword>
<evidence type="ECO:0000256" key="6">
    <source>
        <dbReference type="ARBA" id="ARBA00022454"/>
    </source>
</evidence>
<dbReference type="InterPro" id="IPR051833">
    <property type="entry name" value="TC-DDR_regulator"/>
</dbReference>
<reference evidence="18" key="1">
    <citation type="journal article" date="2023" name="Mol. Phylogenet. Evol.">
        <title>Genome-scale phylogeny and comparative genomics of the fungal order Sordariales.</title>
        <authorList>
            <person name="Hensen N."/>
            <person name="Bonometti L."/>
            <person name="Westerberg I."/>
            <person name="Brannstrom I.O."/>
            <person name="Guillou S."/>
            <person name="Cros-Aarteil S."/>
            <person name="Calhoun S."/>
            <person name="Haridas S."/>
            <person name="Kuo A."/>
            <person name="Mondo S."/>
            <person name="Pangilinan J."/>
            <person name="Riley R."/>
            <person name="LaButti K."/>
            <person name="Andreopoulos B."/>
            <person name="Lipzen A."/>
            <person name="Chen C."/>
            <person name="Yan M."/>
            <person name="Daum C."/>
            <person name="Ng V."/>
            <person name="Clum A."/>
            <person name="Steindorff A."/>
            <person name="Ohm R.A."/>
            <person name="Martin F."/>
            <person name="Silar P."/>
            <person name="Natvig D.O."/>
            <person name="Lalanne C."/>
            <person name="Gautier V."/>
            <person name="Ament-Velasquez S.L."/>
            <person name="Kruys A."/>
            <person name="Hutchinson M.I."/>
            <person name="Powell A.J."/>
            <person name="Barry K."/>
            <person name="Miller A.N."/>
            <person name="Grigoriev I.V."/>
            <person name="Debuchy R."/>
            <person name="Gladieux P."/>
            <person name="Hiltunen Thoren M."/>
            <person name="Johannesson H."/>
        </authorList>
    </citation>
    <scope>NUCLEOTIDE SEQUENCE</scope>
    <source>
        <strain evidence="18">CBS 232.78</strain>
    </source>
</reference>
<feature type="region of interest" description="Disordered" evidence="16">
    <location>
        <begin position="1"/>
        <end position="64"/>
    </location>
</feature>
<feature type="region of interest" description="Disordered" evidence="16">
    <location>
        <begin position="302"/>
        <end position="559"/>
    </location>
</feature>
<evidence type="ECO:0000256" key="10">
    <source>
        <dbReference type="ARBA" id="ARBA00022786"/>
    </source>
</evidence>
<dbReference type="Proteomes" id="UP001285441">
    <property type="component" value="Unassembled WGS sequence"/>
</dbReference>
<dbReference type="GO" id="GO:0006281">
    <property type="term" value="P:DNA repair"/>
    <property type="evidence" value="ECO:0007669"/>
    <property type="project" value="UniProtKB-KW"/>
</dbReference>
<dbReference type="CDD" id="cd14368">
    <property type="entry name" value="CUE_DEF1_like"/>
    <property type="match status" value="1"/>
</dbReference>
<keyword evidence="11" id="KW-0832">Ubl conjugation</keyword>
<protein>
    <recommendedName>
        <fullName evidence="5">RNA polymerase II degradation factor 1</fullName>
    </recommendedName>
</protein>
<evidence type="ECO:0000256" key="1">
    <source>
        <dbReference type="ARBA" id="ARBA00004123"/>
    </source>
</evidence>
<proteinExistence type="inferred from homology"/>
<evidence type="ECO:0000256" key="12">
    <source>
        <dbReference type="ARBA" id="ARBA00022895"/>
    </source>
</evidence>
<evidence type="ECO:0000259" key="17">
    <source>
        <dbReference type="Pfam" id="PF02845"/>
    </source>
</evidence>
<organism evidence="18 19">
    <name type="scientific">Podospora didyma</name>
    <dbReference type="NCBI Taxonomy" id="330526"/>
    <lineage>
        <taxon>Eukaryota</taxon>
        <taxon>Fungi</taxon>
        <taxon>Dikarya</taxon>
        <taxon>Ascomycota</taxon>
        <taxon>Pezizomycotina</taxon>
        <taxon>Sordariomycetes</taxon>
        <taxon>Sordariomycetidae</taxon>
        <taxon>Sordariales</taxon>
        <taxon>Podosporaceae</taxon>
        <taxon>Podospora</taxon>
    </lineage>
</organism>